<proteinExistence type="inferred from homology"/>
<evidence type="ECO:0000256" key="2">
    <source>
        <dbReference type="SAM" id="Phobius"/>
    </source>
</evidence>
<keyword evidence="2" id="KW-0812">Transmembrane</keyword>
<dbReference type="OrthoDB" id="429813at2759"/>
<reference evidence="4 5" key="1">
    <citation type="journal article" date="2015" name="Genome Biol. Evol.">
        <title>Phylogenomic analyses indicate that early fungi evolved digesting cell walls of algal ancestors of land plants.</title>
        <authorList>
            <person name="Chang Y."/>
            <person name="Wang S."/>
            <person name="Sekimoto S."/>
            <person name="Aerts A.L."/>
            <person name="Choi C."/>
            <person name="Clum A."/>
            <person name="LaButti K.M."/>
            <person name="Lindquist E.A."/>
            <person name="Yee Ngan C."/>
            <person name="Ohm R.A."/>
            <person name="Salamov A.A."/>
            <person name="Grigoriev I.V."/>
            <person name="Spatafora J.W."/>
            <person name="Berbee M.L."/>
        </authorList>
    </citation>
    <scope>NUCLEOTIDE SEQUENCE [LARGE SCALE GENOMIC DNA]</scope>
    <source>
        <strain evidence="4 5">NRRL 28638</strain>
    </source>
</reference>
<dbReference type="EMBL" id="KQ964633">
    <property type="protein sequence ID" value="KXN67488.1"/>
    <property type="molecule type" value="Genomic_DNA"/>
</dbReference>
<evidence type="ECO:0000313" key="4">
    <source>
        <dbReference type="EMBL" id="KXN67488.1"/>
    </source>
</evidence>
<dbReference type="Gene3D" id="3.40.50.12780">
    <property type="entry name" value="N-terminal domain of ligase-like"/>
    <property type="match status" value="1"/>
</dbReference>
<dbReference type="SUPFAM" id="SSF56801">
    <property type="entry name" value="Acetyl-CoA synthetase-like"/>
    <property type="match status" value="1"/>
</dbReference>
<dbReference type="Proteomes" id="UP000070444">
    <property type="component" value="Unassembled WGS sequence"/>
</dbReference>
<feature type="transmembrane region" description="Helical" evidence="2">
    <location>
        <begin position="220"/>
        <end position="240"/>
    </location>
</feature>
<dbReference type="GO" id="GO:0006631">
    <property type="term" value="P:fatty acid metabolic process"/>
    <property type="evidence" value="ECO:0007669"/>
    <property type="project" value="TreeGrafter"/>
</dbReference>
<name>A0A137NXT2_CONC2</name>
<dbReference type="Pfam" id="PF23562">
    <property type="entry name" value="AMP-binding_C_3"/>
    <property type="match status" value="1"/>
</dbReference>
<protein>
    <submittedName>
        <fullName evidence="4">Acetyl-CoA synthetase-like protein</fullName>
    </submittedName>
</protein>
<dbReference type="AlphaFoldDB" id="A0A137NXT2"/>
<keyword evidence="2" id="KW-1133">Transmembrane helix</keyword>
<dbReference type="Pfam" id="PF00501">
    <property type="entry name" value="AMP-binding"/>
    <property type="match status" value="1"/>
</dbReference>
<dbReference type="InterPro" id="IPR000873">
    <property type="entry name" value="AMP-dep_synth/lig_dom"/>
</dbReference>
<dbReference type="STRING" id="796925.A0A137NXT2"/>
<evidence type="ECO:0000313" key="5">
    <source>
        <dbReference type="Proteomes" id="UP000070444"/>
    </source>
</evidence>
<dbReference type="OMA" id="HPAITIN"/>
<keyword evidence="2" id="KW-0472">Membrane</keyword>
<evidence type="ECO:0000256" key="1">
    <source>
        <dbReference type="ARBA" id="ARBA00006432"/>
    </source>
</evidence>
<organism evidence="4 5">
    <name type="scientific">Conidiobolus coronatus (strain ATCC 28846 / CBS 209.66 / NRRL 28638)</name>
    <name type="common">Delacroixia coronata</name>
    <dbReference type="NCBI Taxonomy" id="796925"/>
    <lineage>
        <taxon>Eukaryota</taxon>
        <taxon>Fungi</taxon>
        <taxon>Fungi incertae sedis</taxon>
        <taxon>Zoopagomycota</taxon>
        <taxon>Entomophthoromycotina</taxon>
        <taxon>Entomophthoromycetes</taxon>
        <taxon>Entomophthorales</taxon>
        <taxon>Ancylistaceae</taxon>
        <taxon>Conidiobolus</taxon>
    </lineage>
</organism>
<keyword evidence="5" id="KW-1185">Reference proteome</keyword>
<feature type="domain" description="AMP-dependent synthetase/ligase" evidence="3">
    <location>
        <begin position="27"/>
        <end position="368"/>
    </location>
</feature>
<dbReference type="InterPro" id="IPR042099">
    <property type="entry name" value="ANL_N_sf"/>
</dbReference>
<accession>A0A137NXT2</accession>
<sequence length="542" mass="61352">MSAVKYSKTGRFIDLVKENAENGKNIQHPAITINPCGKHIDISFEEYYNVVCHSANYFYDKLNSLNFANSRNVGFLSMSDSHYLWNVLGLMSINAAPVMLSPRNSFEATIQLLKESNAQALVYQEYFEGFAKKVKEYMPELVLIPKWIAEFPECLSPQEHKLLVPLESQEKELENVAYILHSSGSTAHPKLIAQPNRVCHNSAHRTRVEAAPYNNKEISFLPLFHAGGIVSFVVISIYLAKAIIMVPDLAIGSHFSSKMILDMIQELRPTHLMILPLMVKELVEYCDQVEKSQGWDIFKIVKVVRYGGAQLPRVMISALFDNGICPQSSYGSTECSVLLKCIPDRNSEHLTVLTPIDELRYKLKDWGESVYELIILGDDPCLARVRDEDKDEEGNFPTKDLFQVLSHEPLLLNYLSRADDTIIHVNGEKTNPLPMEDKINRCPYIDRCAILGTGQQMNTLLVQLNVKEVMASSLSEVLSSIKSFIKLANDSAPSHSRIYEEMIYYLPMGSEKKLPGTMKGNLQRNLCAKMFKEEVKKTVEKM</sequence>
<evidence type="ECO:0000259" key="3">
    <source>
        <dbReference type="Pfam" id="PF00501"/>
    </source>
</evidence>
<dbReference type="GO" id="GO:0031956">
    <property type="term" value="F:medium-chain fatty acid-CoA ligase activity"/>
    <property type="evidence" value="ECO:0007669"/>
    <property type="project" value="TreeGrafter"/>
</dbReference>
<gene>
    <name evidence="4" type="ORF">CONCODRAFT_10430</name>
</gene>
<dbReference type="PANTHER" id="PTHR43201:SF8">
    <property type="entry name" value="ACYL-COA SYNTHETASE FAMILY MEMBER 3"/>
    <property type="match status" value="1"/>
</dbReference>
<dbReference type="PANTHER" id="PTHR43201">
    <property type="entry name" value="ACYL-COA SYNTHETASE"/>
    <property type="match status" value="1"/>
</dbReference>
<comment type="similarity">
    <text evidence="1">Belongs to the ATP-dependent AMP-binding enzyme family.</text>
</comment>
<feature type="non-terminal residue" evidence="4">
    <location>
        <position position="542"/>
    </location>
</feature>